<feature type="compositionally biased region" description="Low complexity" evidence="7">
    <location>
        <begin position="532"/>
        <end position="548"/>
    </location>
</feature>
<dbReference type="PANTHER" id="PTHR43289">
    <property type="entry name" value="MITOGEN-ACTIVATED PROTEIN KINASE KINASE KINASE 20-RELATED"/>
    <property type="match status" value="1"/>
</dbReference>
<organism evidence="9 10">
    <name type="scientific">Nocardiopsis suaedae</name>
    <dbReference type="NCBI Taxonomy" id="3018444"/>
    <lineage>
        <taxon>Bacteria</taxon>
        <taxon>Bacillati</taxon>
        <taxon>Actinomycetota</taxon>
        <taxon>Actinomycetes</taxon>
        <taxon>Streptosporangiales</taxon>
        <taxon>Nocardiopsidaceae</taxon>
        <taxon>Nocardiopsis</taxon>
    </lineage>
</organism>
<dbReference type="InterPro" id="IPR011009">
    <property type="entry name" value="Kinase-like_dom_sf"/>
</dbReference>
<keyword evidence="2" id="KW-0723">Serine/threonine-protein kinase</keyword>
<keyword evidence="5 9" id="KW-0418">Kinase</keyword>
<sequence>MSAQMSGGAPQTVQVPGFREPVLAYRGRQAQVFRAVSERTGAAVALKAVHGAGGYEEITRLRDLGGARGVVPLLDVARAATGEPVLVMPFQPDGSHADILARSGPVDLPEAVRAGRAAAGALAALHASGLLHNDVVPSNILRSGTSAVLTDFGSAAPFGSPAPRLRTSSELVFHAPPEILRGQEAVPASDVYQLASALWTAIAGRVPFAEWDGSRPDPKQYARTALREPAPDLPLPGVPRPVNALLMGAMAKDPAARPATPAEFDEELGRLWAAVGTSYGSVTPPSGTLPPPPASAPAPEPKPSQSPPPEAAVTREPLWPSGPHVPPSPAPRAEPPSSSPSDTSSSAEVPPRPPEKDESDAAAPPKGEAAASAVASPSGPTVIDIGLTGEFRRKGPTRPSRKVGRRPKSKPIPGLDAPAENEAAPQPPAPEGPAAVPAVPLDQARDLYSRQAWQRLKGWTGGPDTAPLPGAGGQAAGSVRAPAHGESPEDPEGYEHPVGPVRPPRWRRHMHIGAAAASVVVLASLLGAGSVARPGTGFTAAGAETARTSAGSGGGEEQDTKDGEKQAKGDGDGSGKDAAAPDPPSGVSLEDGLTTVEVTWQDASGGTARYFVVGGVEGSPPATLARTGPGVTSAQVPTDSGTAEYCFTVVAVDGGSAAADEACTDRAGARAQAQAEQQRQEEEEAAQEEEKAEEEKEESGEGISSGVGSGAEGSGAGRLEDGRSEPLTDGS</sequence>
<accession>A0ABT4TNG3</accession>
<feature type="domain" description="Protein kinase" evidence="8">
    <location>
        <begin position="18"/>
        <end position="273"/>
    </location>
</feature>
<dbReference type="RefSeq" id="WP_270678871.1">
    <property type="nucleotide sequence ID" value="NZ_JAQFWP010000031.1"/>
</dbReference>
<dbReference type="InterPro" id="IPR013783">
    <property type="entry name" value="Ig-like_fold"/>
</dbReference>
<evidence type="ECO:0000256" key="6">
    <source>
        <dbReference type="ARBA" id="ARBA00022840"/>
    </source>
</evidence>
<dbReference type="InterPro" id="IPR000719">
    <property type="entry name" value="Prot_kinase_dom"/>
</dbReference>
<keyword evidence="3" id="KW-0808">Transferase</keyword>
<feature type="compositionally biased region" description="Acidic residues" evidence="7">
    <location>
        <begin position="681"/>
        <end position="700"/>
    </location>
</feature>
<protein>
    <recommendedName>
        <fullName evidence="1">non-specific serine/threonine protein kinase</fullName>
        <ecNumber evidence="1">2.7.11.1</ecNumber>
    </recommendedName>
</protein>
<evidence type="ECO:0000256" key="2">
    <source>
        <dbReference type="ARBA" id="ARBA00022527"/>
    </source>
</evidence>
<keyword evidence="10" id="KW-1185">Reference proteome</keyword>
<dbReference type="PROSITE" id="PS50011">
    <property type="entry name" value="PROTEIN_KINASE_DOM"/>
    <property type="match status" value="1"/>
</dbReference>
<dbReference type="SMART" id="SM00220">
    <property type="entry name" value="S_TKc"/>
    <property type="match status" value="1"/>
</dbReference>
<feature type="compositionally biased region" description="Gly residues" evidence="7">
    <location>
        <begin position="703"/>
        <end position="716"/>
    </location>
</feature>
<dbReference type="EMBL" id="JAQFWP010000031">
    <property type="protein sequence ID" value="MDA2806227.1"/>
    <property type="molecule type" value="Genomic_DNA"/>
</dbReference>
<evidence type="ECO:0000313" key="10">
    <source>
        <dbReference type="Proteomes" id="UP001165685"/>
    </source>
</evidence>
<name>A0ABT4TNG3_9ACTN</name>
<dbReference type="SUPFAM" id="SSF49265">
    <property type="entry name" value="Fibronectin type III"/>
    <property type="match status" value="1"/>
</dbReference>
<feature type="region of interest" description="Disordered" evidence="7">
    <location>
        <begin position="659"/>
        <end position="731"/>
    </location>
</feature>
<evidence type="ECO:0000256" key="1">
    <source>
        <dbReference type="ARBA" id="ARBA00012513"/>
    </source>
</evidence>
<evidence type="ECO:0000256" key="7">
    <source>
        <dbReference type="SAM" id="MobiDB-lite"/>
    </source>
</evidence>
<keyword evidence="4" id="KW-0547">Nucleotide-binding</keyword>
<dbReference type="PANTHER" id="PTHR43289:SF6">
    <property type="entry name" value="SERINE_THREONINE-PROTEIN KINASE NEKL-3"/>
    <property type="match status" value="1"/>
</dbReference>
<evidence type="ECO:0000256" key="4">
    <source>
        <dbReference type="ARBA" id="ARBA00022741"/>
    </source>
</evidence>
<feature type="compositionally biased region" description="Pro residues" evidence="7">
    <location>
        <begin position="323"/>
        <end position="338"/>
    </location>
</feature>
<keyword evidence="6" id="KW-0067">ATP-binding</keyword>
<evidence type="ECO:0000259" key="8">
    <source>
        <dbReference type="PROSITE" id="PS50011"/>
    </source>
</evidence>
<dbReference type="Proteomes" id="UP001165685">
    <property type="component" value="Unassembled WGS sequence"/>
</dbReference>
<feature type="compositionally biased region" description="Basic and acidic residues" evidence="7">
    <location>
        <begin position="558"/>
        <end position="575"/>
    </location>
</feature>
<reference evidence="9" key="1">
    <citation type="submission" date="2023-01" db="EMBL/GenBank/DDBJ databases">
        <title>Draft genome sequence of Nocardiopsis sp. LSu2-4 isolated from halophytes.</title>
        <authorList>
            <person name="Duangmal K."/>
            <person name="Chantavorakit T."/>
        </authorList>
    </citation>
    <scope>NUCLEOTIDE SEQUENCE</scope>
    <source>
        <strain evidence="9">LSu2-4</strain>
    </source>
</reference>
<dbReference type="GO" id="GO:0016301">
    <property type="term" value="F:kinase activity"/>
    <property type="evidence" value="ECO:0007669"/>
    <property type="project" value="UniProtKB-KW"/>
</dbReference>
<gene>
    <name evidence="9" type="ORF">O4U47_17070</name>
</gene>
<dbReference type="InterPro" id="IPR036116">
    <property type="entry name" value="FN3_sf"/>
</dbReference>
<dbReference type="Gene3D" id="2.60.40.10">
    <property type="entry name" value="Immunoglobulins"/>
    <property type="match status" value="1"/>
</dbReference>
<feature type="compositionally biased region" description="Basic residues" evidence="7">
    <location>
        <begin position="394"/>
        <end position="409"/>
    </location>
</feature>
<feature type="region of interest" description="Disordered" evidence="7">
    <location>
        <begin position="282"/>
        <end position="502"/>
    </location>
</feature>
<evidence type="ECO:0000256" key="5">
    <source>
        <dbReference type="ARBA" id="ARBA00022777"/>
    </source>
</evidence>
<comment type="caution">
    <text evidence="9">The sequence shown here is derived from an EMBL/GenBank/DDBJ whole genome shotgun (WGS) entry which is preliminary data.</text>
</comment>
<dbReference type="Pfam" id="PF00069">
    <property type="entry name" value="Pkinase"/>
    <property type="match status" value="1"/>
</dbReference>
<evidence type="ECO:0000313" key="9">
    <source>
        <dbReference type="EMBL" id="MDA2806227.1"/>
    </source>
</evidence>
<dbReference type="EC" id="2.7.11.1" evidence="1"/>
<feature type="compositionally biased region" description="Basic and acidic residues" evidence="7">
    <location>
        <begin position="718"/>
        <end position="731"/>
    </location>
</feature>
<dbReference type="Gene3D" id="1.10.510.10">
    <property type="entry name" value="Transferase(Phosphotransferase) domain 1"/>
    <property type="match status" value="1"/>
</dbReference>
<feature type="compositionally biased region" description="Low complexity" evidence="7">
    <location>
        <begin position="361"/>
        <end position="380"/>
    </location>
</feature>
<feature type="region of interest" description="Disordered" evidence="7">
    <location>
        <begin position="532"/>
        <end position="592"/>
    </location>
</feature>
<feature type="compositionally biased region" description="Pro residues" evidence="7">
    <location>
        <begin position="287"/>
        <end position="310"/>
    </location>
</feature>
<proteinExistence type="predicted"/>
<evidence type="ECO:0000256" key="3">
    <source>
        <dbReference type="ARBA" id="ARBA00022679"/>
    </source>
</evidence>
<dbReference type="SUPFAM" id="SSF56112">
    <property type="entry name" value="Protein kinase-like (PK-like)"/>
    <property type="match status" value="1"/>
</dbReference>